<evidence type="ECO:0000256" key="1">
    <source>
        <dbReference type="ARBA" id="ARBA00010638"/>
    </source>
</evidence>
<gene>
    <name evidence="6" type="ORF">D7003_10200</name>
</gene>
<evidence type="ECO:0000256" key="5">
    <source>
        <dbReference type="RuleBase" id="RU361279"/>
    </source>
</evidence>
<accession>A0A3N0BZG9</accession>
<keyword evidence="3 4" id="KW-0067">ATP-binding</keyword>
<dbReference type="EC" id="6.3.3.2" evidence="5"/>
<feature type="binding site" evidence="4">
    <location>
        <begin position="137"/>
        <end position="145"/>
    </location>
    <ligand>
        <name>ATP</name>
        <dbReference type="ChEBI" id="CHEBI:30616"/>
    </ligand>
</feature>
<dbReference type="InterPro" id="IPR037171">
    <property type="entry name" value="NagB/RpiA_transferase-like"/>
</dbReference>
<dbReference type="RefSeq" id="WP_123255342.1">
    <property type="nucleotide sequence ID" value="NZ_RBED01000094.1"/>
</dbReference>
<feature type="binding site" evidence="4">
    <location>
        <position position="53"/>
    </location>
    <ligand>
        <name>substrate</name>
    </ligand>
</feature>
<feature type="binding site" evidence="4">
    <location>
        <begin position="4"/>
        <end position="8"/>
    </location>
    <ligand>
        <name>ATP</name>
        <dbReference type="ChEBI" id="CHEBI:30616"/>
    </ligand>
</feature>
<dbReference type="GO" id="GO:0030272">
    <property type="term" value="F:5-formyltetrahydrofolate cyclo-ligase activity"/>
    <property type="evidence" value="ECO:0007669"/>
    <property type="project" value="UniProtKB-EC"/>
</dbReference>
<protein>
    <recommendedName>
        <fullName evidence="5">5-formyltetrahydrofolate cyclo-ligase</fullName>
        <ecNumber evidence="5">6.3.3.2</ecNumber>
    </recommendedName>
</protein>
<dbReference type="GO" id="GO:0005524">
    <property type="term" value="F:ATP binding"/>
    <property type="evidence" value="ECO:0007669"/>
    <property type="project" value="UniProtKB-KW"/>
</dbReference>
<dbReference type="EMBL" id="RBED01000094">
    <property type="protein sequence ID" value="RNL55327.1"/>
    <property type="molecule type" value="Genomic_DNA"/>
</dbReference>
<dbReference type="InterPro" id="IPR002698">
    <property type="entry name" value="FTHF_cligase"/>
</dbReference>
<dbReference type="Gene3D" id="3.40.50.10420">
    <property type="entry name" value="NagB/RpiA/CoA transferase-like"/>
    <property type="match status" value="1"/>
</dbReference>
<proteinExistence type="inferred from homology"/>
<dbReference type="GO" id="GO:0035999">
    <property type="term" value="P:tetrahydrofolate interconversion"/>
    <property type="evidence" value="ECO:0007669"/>
    <property type="project" value="TreeGrafter"/>
</dbReference>
<evidence type="ECO:0000256" key="3">
    <source>
        <dbReference type="ARBA" id="ARBA00022840"/>
    </source>
</evidence>
<evidence type="ECO:0000313" key="6">
    <source>
        <dbReference type="EMBL" id="RNL55327.1"/>
    </source>
</evidence>
<dbReference type="GO" id="GO:0046872">
    <property type="term" value="F:metal ion binding"/>
    <property type="evidence" value="ECO:0007669"/>
    <property type="project" value="UniProtKB-KW"/>
</dbReference>
<evidence type="ECO:0000256" key="2">
    <source>
        <dbReference type="ARBA" id="ARBA00022741"/>
    </source>
</evidence>
<reference evidence="6 7" key="1">
    <citation type="submission" date="2018-10" db="EMBL/GenBank/DDBJ databases">
        <title>Genome sequencing of Arthrobacter oryzae TNB02.</title>
        <authorList>
            <person name="Cho Y.-J."/>
            <person name="Cho A."/>
            <person name="Kim O.-S."/>
        </authorList>
    </citation>
    <scope>NUCLEOTIDE SEQUENCE [LARGE SCALE GENOMIC DNA]</scope>
    <source>
        <strain evidence="6 7">TNB02</strain>
    </source>
</reference>
<keyword evidence="5" id="KW-0460">Magnesium</keyword>
<keyword evidence="6" id="KW-0436">Ligase</keyword>
<dbReference type="GO" id="GO:0009396">
    <property type="term" value="P:folic acid-containing compound biosynthetic process"/>
    <property type="evidence" value="ECO:0007669"/>
    <property type="project" value="TreeGrafter"/>
</dbReference>
<dbReference type="AlphaFoldDB" id="A0A3N0BZG9"/>
<dbReference type="InterPro" id="IPR024185">
    <property type="entry name" value="FTHF_cligase-like_sf"/>
</dbReference>
<name>A0A3N0BZG9_9MICC</name>
<dbReference type="PANTHER" id="PTHR23407">
    <property type="entry name" value="ATPASE INHIBITOR/5-FORMYLTETRAHYDROFOLATE CYCLO-LIGASE"/>
    <property type="match status" value="1"/>
</dbReference>
<dbReference type="PIRSF" id="PIRSF006806">
    <property type="entry name" value="FTHF_cligase"/>
    <property type="match status" value="1"/>
</dbReference>
<feature type="binding site" evidence="4">
    <location>
        <position position="58"/>
    </location>
    <ligand>
        <name>substrate</name>
    </ligand>
</feature>
<comment type="cofactor">
    <cofactor evidence="5">
        <name>Mg(2+)</name>
        <dbReference type="ChEBI" id="CHEBI:18420"/>
    </cofactor>
</comment>
<evidence type="ECO:0000313" key="7">
    <source>
        <dbReference type="Proteomes" id="UP000273807"/>
    </source>
</evidence>
<dbReference type="NCBIfam" id="TIGR02727">
    <property type="entry name" value="MTHFS_bact"/>
    <property type="match status" value="1"/>
</dbReference>
<dbReference type="SUPFAM" id="SSF100950">
    <property type="entry name" value="NagB/RpiA/CoA transferase-like"/>
    <property type="match status" value="1"/>
</dbReference>
<evidence type="ECO:0000256" key="4">
    <source>
        <dbReference type="PIRSR" id="PIRSR006806-1"/>
    </source>
</evidence>
<dbReference type="Pfam" id="PF01812">
    <property type="entry name" value="5-FTHF_cyc-lig"/>
    <property type="match status" value="1"/>
</dbReference>
<keyword evidence="7" id="KW-1185">Reference proteome</keyword>
<keyword evidence="2 4" id="KW-0547">Nucleotide-binding</keyword>
<comment type="similarity">
    <text evidence="1 5">Belongs to the 5-formyltetrahydrofolate cyclo-ligase family.</text>
</comment>
<comment type="catalytic activity">
    <reaction evidence="5">
        <text>(6S)-5-formyl-5,6,7,8-tetrahydrofolate + ATP = (6R)-5,10-methenyltetrahydrofolate + ADP + phosphate</text>
        <dbReference type="Rhea" id="RHEA:10488"/>
        <dbReference type="ChEBI" id="CHEBI:30616"/>
        <dbReference type="ChEBI" id="CHEBI:43474"/>
        <dbReference type="ChEBI" id="CHEBI:57455"/>
        <dbReference type="ChEBI" id="CHEBI:57457"/>
        <dbReference type="ChEBI" id="CHEBI:456216"/>
        <dbReference type="EC" id="6.3.3.2"/>
    </reaction>
</comment>
<dbReference type="Proteomes" id="UP000273807">
    <property type="component" value="Unassembled WGS sequence"/>
</dbReference>
<organism evidence="6 7">
    <name type="scientific">Arthrobacter oryzae</name>
    <dbReference type="NCBI Taxonomy" id="409290"/>
    <lineage>
        <taxon>Bacteria</taxon>
        <taxon>Bacillati</taxon>
        <taxon>Actinomycetota</taxon>
        <taxon>Actinomycetes</taxon>
        <taxon>Micrococcales</taxon>
        <taxon>Micrococcaceae</taxon>
        <taxon>Arthrobacter</taxon>
    </lineage>
</organism>
<dbReference type="PANTHER" id="PTHR23407:SF1">
    <property type="entry name" value="5-FORMYLTETRAHYDROFOLATE CYCLO-LIGASE"/>
    <property type="match status" value="1"/>
</dbReference>
<dbReference type="OrthoDB" id="3242798at2"/>
<sequence>MASKEEIRSSHRSRRAALTQASLETAGAGIARHGLRWASSLAGPRDGTFALYLGVGSEPPTMPLLRTLHEAGHRVLLPVCEPGLELSWVYWAPESEFVRGRYAPVQEPAGTRHGVAVMRGVDGIVLPATALDLTGNRIGQGGGYYDRFLASLAGVLSEAGTRHTTGPLPTAAVVYDDEVLPAGSIPAEPFDRSVAAALTPGGLLRLGKARGTG</sequence>
<keyword evidence="5" id="KW-0479">Metal-binding</keyword>
<comment type="caution">
    <text evidence="6">The sequence shown here is derived from an EMBL/GenBank/DDBJ whole genome shotgun (WGS) entry which is preliminary data.</text>
</comment>